<evidence type="ECO:0000256" key="17">
    <source>
        <dbReference type="SAM" id="MobiDB-lite"/>
    </source>
</evidence>
<evidence type="ECO:0000256" key="12">
    <source>
        <dbReference type="ARBA" id="ARBA00023049"/>
    </source>
</evidence>
<gene>
    <name evidence="19" type="primary">hflB</name>
    <name evidence="15" type="synonym">ftsH</name>
    <name evidence="19" type="ORF">FH971_04310</name>
</gene>
<evidence type="ECO:0000256" key="13">
    <source>
        <dbReference type="ARBA" id="ARBA00023136"/>
    </source>
</evidence>
<dbReference type="SUPFAM" id="SSF52540">
    <property type="entry name" value="P-loop containing nucleoside triphosphate hydrolases"/>
    <property type="match status" value="1"/>
</dbReference>
<dbReference type="Gene3D" id="3.40.50.300">
    <property type="entry name" value="P-loop containing nucleotide triphosphate hydrolases"/>
    <property type="match status" value="1"/>
</dbReference>
<keyword evidence="3 15" id="KW-1003">Cell membrane</keyword>
<evidence type="ECO:0000256" key="16">
    <source>
        <dbReference type="RuleBase" id="RU003651"/>
    </source>
</evidence>
<keyword evidence="11 15" id="KW-1133">Transmembrane helix</keyword>
<dbReference type="Pfam" id="PF06480">
    <property type="entry name" value="FtsH_ext"/>
    <property type="match status" value="1"/>
</dbReference>
<evidence type="ECO:0000256" key="1">
    <source>
        <dbReference type="ARBA" id="ARBA00004370"/>
    </source>
</evidence>
<dbReference type="FunFam" id="1.20.58.760:FF:000001">
    <property type="entry name" value="ATP-dependent zinc metalloprotease FtsH"/>
    <property type="match status" value="1"/>
</dbReference>
<evidence type="ECO:0000256" key="5">
    <source>
        <dbReference type="ARBA" id="ARBA00022692"/>
    </source>
</evidence>
<comment type="similarity">
    <text evidence="2 15">In the C-terminal section; belongs to the peptidase M41 family.</text>
</comment>
<dbReference type="Gene3D" id="3.30.720.210">
    <property type="match status" value="1"/>
</dbReference>
<comment type="similarity">
    <text evidence="14 15">In the central section; belongs to the AAA ATPase family.</text>
</comment>
<dbReference type="InterPro" id="IPR005936">
    <property type="entry name" value="FtsH"/>
</dbReference>
<dbReference type="InterPro" id="IPR003593">
    <property type="entry name" value="AAA+_ATPase"/>
</dbReference>
<dbReference type="EMBL" id="CP041036">
    <property type="protein sequence ID" value="QDE30261.1"/>
    <property type="molecule type" value="Genomic_DNA"/>
</dbReference>
<feature type="binding site" evidence="15">
    <location>
        <position position="521"/>
    </location>
    <ligand>
        <name>Zn(2+)</name>
        <dbReference type="ChEBI" id="CHEBI:29105"/>
        <note>catalytic</note>
    </ligand>
</feature>
<reference evidence="19 20" key="1">
    <citation type="submission" date="2019-06" db="EMBL/GenBank/DDBJ databases">
        <title>The genome of Shewanella sp. SM1901.</title>
        <authorList>
            <person name="Cha Q."/>
        </authorList>
    </citation>
    <scope>NUCLEOTIDE SEQUENCE [LARGE SCALE GENOMIC DNA]</scope>
    <source>
        <strain evidence="19 20">SM1901</strain>
    </source>
</reference>
<evidence type="ECO:0000313" key="19">
    <source>
        <dbReference type="EMBL" id="QDE30261.1"/>
    </source>
</evidence>
<evidence type="ECO:0000256" key="14">
    <source>
        <dbReference type="ARBA" id="ARBA00061570"/>
    </source>
</evidence>
<keyword evidence="8 15" id="KW-0378">Hydrolase</keyword>
<dbReference type="Gene3D" id="1.10.8.60">
    <property type="match status" value="1"/>
</dbReference>
<dbReference type="InterPro" id="IPR011546">
    <property type="entry name" value="Pept_M41_FtsH_extracell"/>
</dbReference>
<evidence type="ECO:0000256" key="3">
    <source>
        <dbReference type="ARBA" id="ARBA00022475"/>
    </source>
</evidence>
<feature type="compositionally biased region" description="Polar residues" evidence="17">
    <location>
        <begin position="1"/>
        <end position="12"/>
    </location>
</feature>
<dbReference type="AlphaFoldDB" id="A0A4Y5YBU6"/>
<dbReference type="RefSeq" id="WP_140233482.1">
    <property type="nucleotide sequence ID" value="NZ_CP041036.1"/>
</dbReference>
<evidence type="ECO:0000256" key="6">
    <source>
        <dbReference type="ARBA" id="ARBA00022723"/>
    </source>
</evidence>
<feature type="region of interest" description="Disordered" evidence="17">
    <location>
        <begin position="1"/>
        <end position="25"/>
    </location>
</feature>
<dbReference type="InterPro" id="IPR003960">
    <property type="entry name" value="ATPase_AAA_CS"/>
</dbReference>
<dbReference type="FunFam" id="1.10.8.60:FF:000001">
    <property type="entry name" value="ATP-dependent zinc metalloprotease FtsH"/>
    <property type="match status" value="1"/>
</dbReference>
<dbReference type="CDD" id="cd19501">
    <property type="entry name" value="RecA-like_FtsH"/>
    <property type="match status" value="1"/>
</dbReference>
<keyword evidence="7 15" id="KW-0547">Nucleotide-binding</keyword>
<evidence type="ECO:0000256" key="8">
    <source>
        <dbReference type="ARBA" id="ARBA00022801"/>
    </source>
</evidence>
<dbReference type="GO" id="GO:0006508">
    <property type="term" value="P:proteolysis"/>
    <property type="evidence" value="ECO:0007669"/>
    <property type="project" value="UniProtKB-KW"/>
</dbReference>
<comment type="cofactor">
    <cofactor evidence="15">
        <name>Zn(2+)</name>
        <dbReference type="ChEBI" id="CHEBI:29105"/>
    </cofactor>
    <text evidence="15">Binds 1 zinc ion per subunit.</text>
</comment>
<dbReference type="EC" id="3.4.24.-" evidence="15"/>
<proteinExistence type="inferred from homology"/>
<feature type="binding site" evidence="15">
    <location>
        <begin position="224"/>
        <end position="231"/>
    </location>
    <ligand>
        <name>ATP</name>
        <dbReference type="ChEBI" id="CHEBI:30616"/>
    </ligand>
</feature>
<name>A0A4Y5YBU6_9GAMM</name>
<keyword evidence="12 15" id="KW-0482">Metalloprotease</keyword>
<comment type="similarity">
    <text evidence="16">Belongs to the AAA ATPase family.</text>
</comment>
<dbReference type="InterPro" id="IPR037219">
    <property type="entry name" value="Peptidase_M41-like"/>
</dbReference>
<dbReference type="GO" id="GO:0030163">
    <property type="term" value="P:protein catabolic process"/>
    <property type="evidence" value="ECO:0007669"/>
    <property type="project" value="UniProtKB-UniRule"/>
</dbReference>
<dbReference type="HAMAP" id="MF_01458">
    <property type="entry name" value="FtsH"/>
    <property type="match status" value="1"/>
</dbReference>
<evidence type="ECO:0000256" key="4">
    <source>
        <dbReference type="ARBA" id="ARBA00022670"/>
    </source>
</evidence>
<dbReference type="Pfam" id="PF17862">
    <property type="entry name" value="AAA_lid_3"/>
    <property type="match status" value="1"/>
</dbReference>
<feature type="binding site" evidence="15">
    <location>
        <position position="449"/>
    </location>
    <ligand>
        <name>Zn(2+)</name>
        <dbReference type="ChEBI" id="CHEBI:29105"/>
        <note>catalytic</note>
    </ligand>
</feature>
<dbReference type="Pfam" id="PF01434">
    <property type="entry name" value="Peptidase_M41"/>
    <property type="match status" value="1"/>
</dbReference>
<dbReference type="GO" id="GO:0016887">
    <property type="term" value="F:ATP hydrolysis activity"/>
    <property type="evidence" value="ECO:0007669"/>
    <property type="project" value="UniProtKB-UniRule"/>
</dbReference>
<keyword evidence="5 15" id="KW-0812">Transmembrane</keyword>
<dbReference type="InterPro" id="IPR000642">
    <property type="entry name" value="Peptidase_M41"/>
</dbReference>
<accession>A0A4Y5YBU6</accession>
<evidence type="ECO:0000256" key="9">
    <source>
        <dbReference type="ARBA" id="ARBA00022833"/>
    </source>
</evidence>
<feature type="domain" description="AAA+ ATPase" evidence="18">
    <location>
        <begin position="216"/>
        <end position="355"/>
    </location>
</feature>
<dbReference type="InterPro" id="IPR041569">
    <property type="entry name" value="AAA_lid_3"/>
</dbReference>
<dbReference type="InterPro" id="IPR003959">
    <property type="entry name" value="ATPase_AAA_core"/>
</dbReference>
<organism evidence="19 20">
    <name type="scientific">Shewanella polaris</name>
    <dbReference type="NCBI Taxonomy" id="2588449"/>
    <lineage>
        <taxon>Bacteria</taxon>
        <taxon>Pseudomonadati</taxon>
        <taxon>Pseudomonadota</taxon>
        <taxon>Gammaproteobacteria</taxon>
        <taxon>Alteromonadales</taxon>
        <taxon>Shewanellaceae</taxon>
        <taxon>Shewanella</taxon>
    </lineage>
</organism>
<keyword evidence="20" id="KW-1185">Reference proteome</keyword>
<evidence type="ECO:0000256" key="10">
    <source>
        <dbReference type="ARBA" id="ARBA00022840"/>
    </source>
</evidence>
<sequence>MTDNKIPTNNNDTTKKSESTPQQTPHPFDAHTLMWILMFFAAYTIFSGLFAQKTPEISYSDFKKAVISNQVSSISFKGDQIYGIYIEKDADKTKTFHTVIPPTTDTNLMPVLETNKVNISAKSSADPQWLSILIGIVPWLLIIAFFIYSSRMLQQKMGGKDGFMGFSKSKARLFETKDNEINYDDVAGVEGAKQDLQEIIDYLKKPEEFNKLGAKMPRGILLMGPPGTGKTMLAKATAHEAGVPFFSISGSEFIEMFIGVGASRVRDLFKEARDKAPALIFIDEIDSVGRVRGTGLGGGNDEREQTLNQILAEMDGFSVGEAVVVLAATNRPDVLDPALLRPGRFDRKVTFELPQQEARIKILKVHTRKVPIELNFDYKELASMTVGFSGADLANLVNEAALSAARKKADTVTRDDFNQAHDKIIMGSERKDLLNPSERKRTAVHESGHAIAALFLPNSDPLRQVSIIPRGRALGATEQLPVEDRHNYTQSYLETRLSVMLGGRVAEKIVLDDTSSGASNDLEQATHLAKMMVTQWGMSDAIGPIHFKVGSEHPFLGYEIQQEKDFSEKTATTIDQEIYRIIKEAEQTTFAILLQHRDDLNRLVEELLNKETLDIHMIEAMLKPKD</sequence>
<feature type="transmembrane region" description="Helical" evidence="15">
    <location>
        <begin position="129"/>
        <end position="148"/>
    </location>
</feature>
<dbReference type="PANTHER" id="PTHR23076">
    <property type="entry name" value="METALLOPROTEASE M41 FTSH"/>
    <property type="match status" value="1"/>
</dbReference>
<keyword evidence="13 15" id="KW-0472">Membrane</keyword>
<dbReference type="GO" id="GO:0004222">
    <property type="term" value="F:metalloendopeptidase activity"/>
    <property type="evidence" value="ECO:0007669"/>
    <property type="project" value="InterPro"/>
</dbReference>
<dbReference type="GO" id="GO:0004176">
    <property type="term" value="F:ATP-dependent peptidase activity"/>
    <property type="evidence" value="ECO:0007669"/>
    <property type="project" value="InterPro"/>
</dbReference>
<evidence type="ECO:0000256" key="2">
    <source>
        <dbReference type="ARBA" id="ARBA00010044"/>
    </source>
</evidence>
<dbReference type="NCBIfam" id="TIGR01241">
    <property type="entry name" value="FtsH_fam"/>
    <property type="match status" value="1"/>
</dbReference>
<dbReference type="InterPro" id="IPR027417">
    <property type="entry name" value="P-loop_NTPase"/>
</dbReference>
<dbReference type="PROSITE" id="PS00674">
    <property type="entry name" value="AAA"/>
    <property type="match status" value="1"/>
</dbReference>
<evidence type="ECO:0000256" key="11">
    <source>
        <dbReference type="ARBA" id="ARBA00022989"/>
    </source>
</evidence>
<keyword evidence="9 15" id="KW-0862">Zinc</keyword>
<evidence type="ECO:0000313" key="20">
    <source>
        <dbReference type="Proteomes" id="UP000319809"/>
    </source>
</evidence>
<dbReference type="KEGG" id="spol:FH971_04310"/>
<dbReference type="FunFam" id="3.40.50.300:FF:000001">
    <property type="entry name" value="ATP-dependent zinc metalloprotease FtsH"/>
    <property type="match status" value="1"/>
</dbReference>
<comment type="subcellular location">
    <subcellularLocation>
        <location evidence="15">Cell membrane</location>
        <topology evidence="15">Multi-pass membrane protein</topology>
        <orientation evidence="15">Cytoplasmic side</orientation>
    </subcellularLocation>
    <subcellularLocation>
        <location evidence="1">Membrane</location>
    </subcellularLocation>
</comment>
<keyword evidence="10 15" id="KW-0067">ATP-binding</keyword>
<dbReference type="PANTHER" id="PTHR23076:SF97">
    <property type="entry name" value="ATP-DEPENDENT ZINC METALLOPROTEASE YME1L1"/>
    <property type="match status" value="1"/>
</dbReference>
<dbReference type="Gene3D" id="1.20.58.760">
    <property type="entry name" value="Peptidase M41"/>
    <property type="match status" value="1"/>
</dbReference>
<evidence type="ECO:0000259" key="18">
    <source>
        <dbReference type="SMART" id="SM00382"/>
    </source>
</evidence>
<dbReference type="GO" id="GO:0005886">
    <property type="term" value="C:plasma membrane"/>
    <property type="evidence" value="ECO:0007669"/>
    <property type="project" value="UniProtKB-SubCell"/>
</dbReference>
<keyword evidence="4 15" id="KW-0645">Protease</keyword>
<dbReference type="GO" id="GO:0008270">
    <property type="term" value="F:zinc ion binding"/>
    <property type="evidence" value="ECO:0007669"/>
    <property type="project" value="UniProtKB-UniRule"/>
</dbReference>
<protein>
    <recommendedName>
        <fullName evidence="15">ATP-dependent zinc metalloprotease FtsH</fullName>
        <ecNumber evidence="15">3.4.24.-</ecNumber>
    </recommendedName>
</protein>
<dbReference type="Proteomes" id="UP000319809">
    <property type="component" value="Chromosome"/>
</dbReference>
<comment type="subunit">
    <text evidence="15">Homohexamer.</text>
</comment>
<dbReference type="GO" id="GO:0005524">
    <property type="term" value="F:ATP binding"/>
    <property type="evidence" value="ECO:0007669"/>
    <property type="project" value="UniProtKB-UniRule"/>
</dbReference>
<feature type="transmembrane region" description="Helical" evidence="15">
    <location>
        <begin position="33"/>
        <end position="51"/>
    </location>
</feature>
<feature type="binding site" evidence="15">
    <location>
        <position position="445"/>
    </location>
    <ligand>
        <name>Zn(2+)</name>
        <dbReference type="ChEBI" id="CHEBI:29105"/>
        <note>catalytic</note>
    </ligand>
</feature>
<evidence type="ECO:0000256" key="7">
    <source>
        <dbReference type="ARBA" id="ARBA00022741"/>
    </source>
</evidence>
<keyword evidence="6 15" id="KW-0479">Metal-binding</keyword>
<dbReference type="Pfam" id="PF00004">
    <property type="entry name" value="AAA"/>
    <property type="match status" value="1"/>
</dbReference>
<comment type="function">
    <text evidence="15">Acts as a processive, ATP-dependent zinc metallopeptidase for both cytoplasmic and membrane proteins. Plays a role in the quality control of integral membrane proteins.</text>
</comment>
<dbReference type="SMART" id="SM00382">
    <property type="entry name" value="AAA"/>
    <property type="match status" value="1"/>
</dbReference>
<dbReference type="SUPFAM" id="SSF140990">
    <property type="entry name" value="FtsH protease domain-like"/>
    <property type="match status" value="1"/>
</dbReference>
<feature type="active site" evidence="15">
    <location>
        <position position="446"/>
    </location>
</feature>
<evidence type="ECO:0000256" key="15">
    <source>
        <dbReference type="HAMAP-Rule" id="MF_01458"/>
    </source>
</evidence>